<protein>
    <submittedName>
        <fullName evidence="2">DUF1349 domain-containing protein</fullName>
    </submittedName>
</protein>
<dbReference type="AlphaFoldDB" id="A0A5N0UQE4"/>
<sequence>MSYSSSVPRGRDGFPQLFRAEWTKLRSVPAWVATIAAASVLTIGTAALVAAASTPDAPARTAGSLGQYADSASFLHRTMTGNGTVVARVVSQDEQDTAAGAGLMIRASADAGAPYAALIAAPGQGPRLVTDFATEATGSPAARWLRLTRTDALITGYQSEDGATWTQIGVVTVHGLGERVETGLFATAPGSVVVSRGLGGESIEEKPGPVPAVFDNVAVTPVQAQTLPPWSQPVADGPALTVRASGELGASRYAGDAARDLLSSIMIGLVVLVALAVFTFSAEARGGLLRTTFIAVPRRGPLLAAKAAALGTAAFAGGLVAALGAYLVGANVVRGKGIFVPSLGEPAVLRAALGSSLLAALTAVFGLGVAMFVRRRSIAIGAVLVLVLLPRIIGTTLPVSTAQWLERITPSAGFAIQETVQRYDSAIAPWAGLGVLALYAAAALGVGIWWVRRQPA</sequence>
<reference evidence="2" key="1">
    <citation type="submission" date="2019-09" db="EMBL/GenBank/DDBJ databases">
        <authorList>
            <person name="Teo W.F.A."/>
            <person name="Duangmal K."/>
        </authorList>
    </citation>
    <scope>NUCLEOTIDE SEQUENCE [LARGE SCALE GENOMIC DNA]</scope>
    <source>
        <strain evidence="2">K81G1</strain>
    </source>
</reference>
<feature type="transmembrane region" description="Helical" evidence="1">
    <location>
        <begin position="261"/>
        <end position="282"/>
    </location>
</feature>
<organism evidence="2 3">
    <name type="scientific">Amycolatopsis acidicola</name>
    <dbReference type="NCBI Taxonomy" id="2596893"/>
    <lineage>
        <taxon>Bacteria</taxon>
        <taxon>Bacillati</taxon>
        <taxon>Actinomycetota</taxon>
        <taxon>Actinomycetes</taxon>
        <taxon>Pseudonocardiales</taxon>
        <taxon>Pseudonocardiaceae</taxon>
        <taxon>Amycolatopsis</taxon>
    </lineage>
</organism>
<dbReference type="Proteomes" id="UP000319769">
    <property type="component" value="Unassembled WGS sequence"/>
</dbReference>
<feature type="transmembrane region" description="Helical" evidence="1">
    <location>
        <begin position="378"/>
        <end position="397"/>
    </location>
</feature>
<dbReference type="Gene3D" id="2.60.120.200">
    <property type="match status" value="1"/>
</dbReference>
<feature type="transmembrane region" description="Helical" evidence="1">
    <location>
        <begin position="348"/>
        <end position="371"/>
    </location>
</feature>
<keyword evidence="1" id="KW-0812">Transmembrane</keyword>
<keyword evidence="1" id="KW-1133">Transmembrane helix</keyword>
<dbReference type="EMBL" id="VMNW02000079">
    <property type="protein sequence ID" value="KAA9153180.1"/>
    <property type="molecule type" value="Genomic_DNA"/>
</dbReference>
<accession>A0A5N0UQE4</accession>
<feature type="transmembrane region" description="Helical" evidence="1">
    <location>
        <begin position="28"/>
        <end position="52"/>
    </location>
</feature>
<proteinExistence type="predicted"/>
<evidence type="ECO:0000313" key="3">
    <source>
        <dbReference type="Proteomes" id="UP000319769"/>
    </source>
</evidence>
<keyword evidence="3" id="KW-1185">Reference proteome</keyword>
<keyword evidence="1" id="KW-0472">Membrane</keyword>
<gene>
    <name evidence="2" type="ORF">FPZ12_035270</name>
</gene>
<feature type="transmembrane region" description="Helical" evidence="1">
    <location>
        <begin position="427"/>
        <end position="451"/>
    </location>
</feature>
<evidence type="ECO:0000313" key="2">
    <source>
        <dbReference type="EMBL" id="KAA9153180.1"/>
    </source>
</evidence>
<comment type="caution">
    <text evidence="2">The sequence shown here is derived from an EMBL/GenBank/DDBJ whole genome shotgun (WGS) entry which is preliminary data.</text>
</comment>
<evidence type="ECO:0000256" key="1">
    <source>
        <dbReference type="SAM" id="Phobius"/>
    </source>
</evidence>
<name>A0A5N0UQE4_9PSEU</name>
<dbReference type="OrthoDB" id="185815at2"/>
<feature type="transmembrane region" description="Helical" evidence="1">
    <location>
        <begin position="303"/>
        <end position="328"/>
    </location>
</feature>
<dbReference type="RefSeq" id="WP_144750479.1">
    <property type="nucleotide sequence ID" value="NZ_VMNW02000079.1"/>
</dbReference>